<dbReference type="Pfam" id="PF09998">
    <property type="entry name" value="DUF2239"/>
    <property type="match status" value="1"/>
</dbReference>
<organism evidence="1 2">
    <name type="scientific">Hydrogenophaga atypica</name>
    <dbReference type="NCBI Taxonomy" id="249409"/>
    <lineage>
        <taxon>Bacteria</taxon>
        <taxon>Pseudomonadati</taxon>
        <taxon>Pseudomonadota</taxon>
        <taxon>Betaproteobacteria</taxon>
        <taxon>Burkholderiales</taxon>
        <taxon>Comamonadaceae</taxon>
        <taxon>Hydrogenophaga</taxon>
    </lineage>
</organism>
<reference evidence="2" key="1">
    <citation type="journal article" date="2019" name="Int. J. Syst. Evol. Microbiol.">
        <title>The Global Catalogue of Microorganisms (GCM) 10K type strain sequencing project: providing services to taxonomists for standard genome sequencing and annotation.</title>
        <authorList>
            <consortium name="The Broad Institute Genomics Platform"/>
            <consortium name="The Broad Institute Genome Sequencing Center for Infectious Disease"/>
            <person name="Wu L."/>
            <person name="Ma J."/>
        </authorList>
    </citation>
    <scope>NUCLEOTIDE SEQUENCE [LARGE SCALE GENOMIC DNA]</scope>
    <source>
        <strain evidence="2">CGMCC 1.12371</strain>
    </source>
</reference>
<name>A0ABW2QJ43_9BURK</name>
<comment type="caution">
    <text evidence="1">The sequence shown here is derived from an EMBL/GenBank/DDBJ whole genome shotgun (WGS) entry which is preliminary data.</text>
</comment>
<accession>A0ABW2QJ43</accession>
<proteinExistence type="predicted"/>
<gene>
    <name evidence="1" type="ORF">ACFQPB_10755</name>
</gene>
<protein>
    <submittedName>
        <fullName evidence="1">DUF2239 family protein</fullName>
    </submittedName>
</protein>
<dbReference type="EMBL" id="JBHTCA010000006">
    <property type="protein sequence ID" value="MFC7409341.1"/>
    <property type="molecule type" value="Genomic_DNA"/>
</dbReference>
<dbReference type="InterPro" id="IPR018715">
    <property type="entry name" value="DUF2239"/>
</dbReference>
<keyword evidence="2" id="KW-1185">Reference proteome</keyword>
<dbReference type="Proteomes" id="UP001596501">
    <property type="component" value="Unassembled WGS sequence"/>
</dbReference>
<dbReference type="RefSeq" id="WP_382222912.1">
    <property type="nucleotide sequence ID" value="NZ_JBHTCA010000006.1"/>
</dbReference>
<evidence type="ECO:0000313" key="1">
    <source>
        <dbReference type="EMBL" id="MFC7409341.1"/>
    </source>
</evidence>
<sequence length="185" mass="19878">MTPPKPLSDPPTCTAFLGDRRVAAGTYAEVTRLLDALPASNEGLLVFDDSTGAVLDRPLPVVPEAAPTVGRPRLGVVAREVTLLPRHWAWLAQQRGGASAALRRLVDEARRQHADADAQRLARERAYRCMSTLAADLPGFEEASRALFAGDAGAFEQHTAHWPQDVRQHIGRLASGGFDAAQPAT</sequence>
<evidence type="ECO:0000313" key="2">
    <source>
        <dbReference type="Proteomes" id="UP001596501"/>
    </source>
</evidence>